<reference evidence="3" key="1">
    <citation type="submission" date="2022-11" db="UniProtKB">
        <authorList>
            <consortium name="WormBaseParasite"/>
        </authorList>
    </citation>
    <scope>IDENTIFICATION</scope>
</reference>
<organism evidence="2 3">
    <name type="scientific">Panagrolaimus superbus</name>
    <dbReference type="NCBI Taxonomy" id="310955"/>
    <lineage>
        <taxon>Eukaryota</taxon>
        <taxon>Metazoa</taxon>
        <taxon>Ecdysozoa</taxon>
        <taxon>Nematoda</taxon>
        <taxon>Chromadorea</taxon>
        <taxon>Rhabditida</taxon>
        <taxon>Tylenchina</taxon>
        <taxon>Panagrolaimomorpha</taxon>
        <taxon>Panagrolaimoidea</taxon>
        <taxon>Panagrolaimidae</taxon>
        <taxon>Panagrolaimus</taxon>
    </lineage>
</organism>
<evidence type="ECO:0000313" key="3">
    <source>
        <dbReference type="WBParaSite" id="PSU_v2.g7917.t1"/>
    </source>
</evidence>
<feature type="region of interest" description="Disordered" evidence="1">
    <location>
        <begin position="48"/>
        <end position="67"/>
    </location>
</feature>
<feature type="compositionally biased region" description="Polar residues" evidence="1">
    <location>
        <begin position="308"/>
        <end position="322"/>
    </location>
</feature>
<keyword evidence="2" id="KW-1185">Reference proteome</keyword>
<sequence>MRNLIEQQEIIETPQSANKSSVTDQLEQIQSSINESSAVTVTEAMKLEARQQNEKPDIVTKDENSEVEEKNLSIVEKDVSAYFQQSESAFNVAQKVKDSNREQSVGRFIEQEETNMITDVILKRISKPVSAIESETTFDEQNKLQSSLKTSASKSEGAQDGFAIQKQDQIANISQIAKDVVYANVGGNFKATFDVTANLEASIESKSQDIQVQVLTKDELKMNERQEEIVKIMEQEKHIENKHEANTNHREVALDSQKGDTNDVTVAQSAVDITAINNAKINEEKEFVEKLQEINQTQRSFGVETETSEANMNRADSTSSIY</sequence>
<name>A0A914Z5G1_9BILA</name>
<evidence type="ECO:0000313" key="2">
    <source>
        <dbReference type="Proteomes" id="UP000887577"/>
    </source>
</evidence>
<protein>
    <submittedName>
        <fullName evidence="3">Uncharacterized protein</fullName>
    </submittedName>
</protein>
<proteinExistence type="predicted"/>
<dbReference type="WBParaSite" id="PSU_v2.g7917.t1">
    <property type="protein sequence ID" value="PSU_v2.g7917.t1"/>
    <property type="gene ID" value="PSU_v2.g7917"/>
</dbReference>
<dbReference type="Proteomes" id="UP000887577">
    <property type="component" value="Unplaced"/>
</dbReference>
<accession>A0A914Z5G1</accession>
<feature type="region of interest" description="Disordered" evidence="1">
    <location>
        <begin position="299"/>
        <end position="322"/>
    </location>
</feature>
<feature type="region of interest" description="Disordered" evidence="1">
    <location>
        <begin position="1"/>
        <end position="22"/>
    </location>
</feature>
<evidence type="ECO:0000256" key="1">
    <source>
        <dbReference type="SAM" id="MobiDB-lite"/>
    </source>
</evidence>
<dbReference type="AlphaFoldDB" id="A0A914Z5G1"/>
<feature type="compositionally biased region" description="Polar residues" evidence="1">
    <location>
        <begin position="13"/>
        <end position="22"/>
    </location>
</feature>